<dbReference type="InterPro" id="IPR000795">
    <property type="entry name" value="T_Tr_GTP-bd_dom"/>
</dbReference>
<keyword evidence="5" id="KW-0067">ATP-binding</keyword>
<protein>
    <recommendedName>
        <fullName evidence="1">sulfate adenylyltransferase</fullName>
        <ecNumber evidence="1">2.7.7.4</ecNumber>
    </recommendedName>
</protein>
<dbReference type="GO" id="GO:0003924">
    <property type="term" value="F:GTPase activity"/>
    <property type="evidence" value="ECO:0007669"/>
    <property type="project" value="InterPro"/>
</dbReference>
<dbReference type="CDD" id="cd04095">
    <property type="entry name" value="CysN_NoDQ_III"/>
    <property type="match status" value="1"/>
</dbReference>
<organism evidence="8 9">
    <name type="scientific">Methylomagnum ishizawai</name>
    <dbReference type="NCBI Taxonomy" id="1760988"/>
    <lineage>
        <taxon>Bacteria</taxon>
        <taxon>Pseudomonadati</taxon>
        <taxon>Pseudomonadota</taxon>
        <taxon>Gammaproteobacteria</taxon>
        <taxon>Methylococcales</taxon>
        <taxon>Methylococcaceae</taxon>
        <taxon>Methylomagnum</taxon>
    </lineage>
</organism>
<dbReference type="NCBIfam" id="TIGR02034">
    <property type="entry name" value="CysN"/>
    <property type="match status" value="1"/>
</dbReference>
<dbReference type="EMBL" id="FXAM01000003">
    <property type="protein sequence ID" value="SMF97639.1"/>
    <property type="molecule type" value="Genomic_DNA"/>
</dbReference>
<evidence type="ECO:0000256" key="4">
    <source>
        <dbReference type="ARBA" id="ARBA00022741"/>
    </source>
</evidence>
<dbReference type="PROSITE" id="PS00301">
    <property type="entry name" value="G_TR_1"/>
    <property type="match status" value="1"/>
</dbReference>
<keyword evidence="4" id="KW-0547">Nucleotide-binding</keyword>
<evidence type="ECO:0000256" key="3">
    <source>
        <dbReference type="ARBA" id="ARBA00022695"/>
    </source>
</evidence>
<dbReference type="InterPro" id="IPR050100">
    <property type="entry name" value="TRAFAC_GTPase_members"/>
</dbReference>
<dbReference type="InterPro" id="IPR044139">
    <property type="entry name" value="CysN_NoDQ_III"/>
</dbReference>
<dbReference type="STRING" id="1760988.SAMN02949497_0209"/>
<dbReference type="Gene3D" id="3.40.50.300">
    <property type="entry name" value="P-loop containing nucleotide triphosphate hydrolases"/>
    <property type="match status" value="1"/>
</dbReference>
<dbReference type="PRINTS" id="PR00315">
    <property type="entry name" value="ELONGATNFCT"/>
</dbReference>
<dbReference type="RefSeq" id="WP_085216660.1">
    <property type="nucleotide sequence ID" value="NZ_FXAM01000003.1"/>
</dbReference>
<proteinExistence type="predicted"/>
<evidence type="ECO:0000313" key="9">
    <source>
        <dbReference type="Proteomes" id="UP000192923"/>
    </source>
</evidence>
<dbReference type="EC" id="2.7.7.4" evidence="1"/>
<sequence length="444" mass="48334">MNVIPIARAQAQPTPAAEEPTHTGLLRFITAGNVDDGKSTLIGRLLYDSKSILADQLSAIERTSHKRGLAEIDWSLLTDGLQAEREQGITIDVAYRYFATARRKFIIGDAPGHEQYTRNMVTAASTADVAVILVDARKGVATQTRRHSYLARLVGIPRIVLAVNKMDCVDYDPAVFGRIAADYRALAGELGFAEVRAIPLSALKGDNVVERGAAMPWYDGPTLLEYLDGVPALHDGSERPLRFPVQRVARVMLGNRAIGLDAAFPAEFRGYQGTVAAGVLRVGDPVRVLPLARTTRVKSLMLAGQPLRETAADSAVVVELEDEVDISRGDMLAAVDAPPRIASEIEADLCWLAEEPWMPSRRYSLKHTTRTVRAVVRELVYAVDVNTLARIPQPAAMAMNDIVRAKLKLQQPILADTYAENRVTGSFILIDDATHDTVAAGVLV</sequence>
<dbReference type="FunFam" id="3.40.50.300:FF:000119">
    <property type="entry name" value="Sulfate adenylyltransferase subunit 1"/>
    <property type="match status" value="1"/>
</dbReference>
<dbReference type="SUPFAM" id="SSF52540">
    <property type="entry name" value="P-loop containing nucleoside triphosphate hydrolases"/>
    <property type="match status" value="1"/>
</dbReference>
<dbReference type="OrthoDB" id="9804504at2"/>
<dbReference type="InterPro" id="IPR041757">
    <property type="entry name" value="CysN_GTP-bd"/>
</dbReference>
<keyword evidence="6" id="KW-0342">GTP-binding</keyword>
<accession>A0A1Y6D3W6</accession>
<dbReference type="PROSITE" id="PS51722">
    <property type="entry name" value="G_TR_2"/>
    <property type="match status" value="1"/>
</dbReference>
<dbReference type="InterPro" id="IPR009000">
    <property type="entry name" value="Transl_B-barrel_sf"/>
</dbReference>
<evidence type="ECO:0000256" key="6">
    <source>
        <dbReference type="ARBA" id="ARBA00023134"/>
    </source>
</evidence>
<dbReference type="Pfam" id="PF00009">
    <property type="entry name" value="GTP_EFTU"/>
    <property type="match status" value="1"/>
</dbReference>
<evidence type="ECO:0000256" key="2">
    <source>
        <dbReference type="ARBA" id="ARBA00022679"/>
    </source>
</evidence>
<dbReference type="SUPFAM" id="SSF50447">
    <property type="entry name" value="Translation proteins"/>
    <property type="match status" value="1"/>
</dbReference>
<dbReference type="InterPro" id="IPR011779">
    <property type="entry name" value="SO4_adenylTrfase_lsu"/>
</dbReference>
<reference evidence="8 9" key="1">
    <citation type="submission" date="2016-12" db="EMBL/GenBank/DDBJ databases">
        <authorList>
            <person name="Song W.-J."/>
            <person name="Kurnit D.M."/>
        </authorList>
    </citation>
    <scope>NUCLEOTIDE SEQUENCE [LARGE SCALE GENOMIC DNA]</scope>
    <source>
        <strain evidence="8 9">175</strain>
    </source>
</reference>
<dbReference type="Proteomes" id="UP000192923">
    <property type="component" value="Unassembled WGS sequence"/>
</dbReference>
<dbReference type="InterPro" id="IPR009001">
    <property type="entry name" value="Transl_elong_EF1A/Init_IF2_C"/>
</dbReference>
<dbReference type="AlphaFoldDB" id="A0A1Y6D3W6"/>
<keyword evidence="2 8" id="KW-0808">Transferase</keyword>
<dbReference type="Pfam" id="PF22594">
    <property type="entry name" value="GTP-eEF1A_C"/>
    <property type="match status" value="1"/>
</dbReference>
<dbReference type="InterPro" id="IPR054696">
    <property type="entry name" value="GTP-eEF1A_C"/>
</dbReference>
<feature type="domain" description="Tr-type G" evidence="7">
    <location>
        <begin position="23"/>
        <end position="241"/>
    </location>
</feature>
<evidence type="ECO:0000259" key="7">
    <source>
        <dbReference type="PROSITE" id="PS51722"/>
    </source>
</evidence>
<dbReference type="Gene3D" id="2.40.30.10">
    <property type="entry name" value="Translation factors"/>
    <property type="match status" value="2"/>
</dbReference>
<dbReference type="SUPFAM" id="SSF50465">
    <property type="entry name" value="EF-Tu/eEF-1alpha/eIF2-gamma C-terminal domain"/>
    <property type="match status" value="1"/>
</dbReference>
<keyword evidence="3 8" id="KW-0548">Nucleotidyltransferase</keyword>
<dbReference type="GO" id="GO:0005524">
    <property type="term" value="F:ATP binding"/>
    <property type="evidence" value="ECO:0007669"/>
    <property type="project" value="UniProtKB-KW"/>
</dbReference>
<gene>
    <name evidence="8" type="ORF">SAMN02949497_0209</name>
</gene>
<dbReference type="PANTHER" id="PTHR23115">
    <property type="entry name" value="TRANSLATION FACTOR"/>
    <property type="match status" value="1"/>
</dbReference>
<dbReference type="GO" id="GO:0005525">
    <property type="term" value="F:GTP binding"/>
    <property type="evidence" value="ECO:0007669"/>
    <property type="project" value="UniProtKB-KW"/>
</dbReference>
<evidence type="ECO:0000313" key="8">
    <source>
        <dbReference type="EMBL" id="SMF97639.1"/>
    </source>
</evidence>
<evidence type="ECO:0000256" key="5">
    <source>
        <dbReference type="ARBA" id="ARBA00022840"/>
    </source>
</evidence>
<name>A0A1Y6D3W6_9GAMM</name>
<dbReference type="GO" id="GO:0004781">
    <property type="term" value="F:sulfate adenylyltransferase (ATP) activity"/>
    <property type="evidence" value="ECO:0007669"/>
    <property type="project" value="UniProtKB-EC"/>
</dbReference>
<dbReference type="InterPro" id="IPR031157">
    <property type="entry name" value="G_TR_CS"/>
</dbReference>
<dbReference type="InterPro" id="IPR027417">
    <property type="entry name" value="P-loop_NTPase"/>
</dbReference>
<evidence type="ECO:0000256" key="1">
    <source>
        <dbReference type="ARBA" id="ARBA00012391"/>
    </source>
</evidence>
<keyword evidence="9" id="KW-1185">Reference proteome</keyword>
<dbReference type="GO" id="GO:0006790">
    <property type="term" value="P:sulfur compound metabolic process"/>
    <property type="evidence" value="ECO:0007669"/>
    <property type="project" value="InterPro"/>
</dbReference>
<dbReference type="CDD" id="cd04166">
    <property type="entry name" value="CysN_ATPS"/>
    <property type="match status" value="1"/>
</dbReference>